<organism evidence="1 2">
    <name type="scientific">Manihot esculenta</name>
    <name type="common">Cassava</name>
    <name type="synonym">Jatropha manihot</name>
    <dbReference type="NCBI Taxonomy" id="3983"/>
    <lineage>
        <taxon>Eukaryota</taxon>
        <taxon>Viridiplantae</taxon>
        <taxon>Streptophyta</taxon>
        <taxon>Embryophyta</taxon>
        <taxon>Tracheophyta</taxon>
        <taxon>Spermatophyta</taxon>
        <taxon>Magnoliopsida</taxon>
        <taxon>eudicotyledons</taxon>
        <taxon>Gunneridae</taxon>
        <taxon>Pentapetalae</taxon>
        <taxon>rosids</taxon>
        <taxon>fabids</taxon>
        <taxon>Malpighiales</taxon>
        <taxon>Euphorbiaceae</taxon>
        <taxon>Crotonoideae</taxon>
        <taxon>Manihoteae</taxon>
        <taxon>Manihot</taxon>
    </lineage>
</organism>
<accession>A0ACB7G5R5</accession>
<name>A0ACB7G5R5_MANES</name>
<dbReference type="EMBL" id="CM004402">
    <property type="protein sequence ID" value="KAG8635189.1"/>
    <property type="molecule type" value="Genomic_DNA"/>
</dbReference>
<protein>
    <submittedName>
        <fullName evidence="1">Uncharacterized protein</fullName>
    </submittedName>
</protein>
<keyword evidence="2" id="KW-1185">Reference proteome</keyword>
<dbReference type="Proteomes" id="UP000091857">
    <property type="component" value="Chromosome 16"/>
</dbReference>
<reference evidence="2" key="1">
    <citation type="journal article" date="2016" name="Nat. Biotechnol.">
        <title>Sequencing wild and cultivated cassava and related species reveals extensive interspecific hybridization and genetic diversity.</title>
        <authorList>
            <person name="Bredeson J.V."/>
            <person name="Lyons J.B."/>
            <person name="Prochnik S.E."/>
            <person name="Wu G.A."/>
            <person name="Ha C.M."/>
            <person name="Edsinger-Gonzales E."/>
            <person name="Grimwood J."/>
            <person name="Schmutz J."/>
            <person name="Rabbi I.Y."/>
            <person name="Egesi C."/>
            <person name="Nauluvula P."/>
            <person name="Lebot V."/>
            <person name="Ndunguru J."/>
            <person name="Mkamilo G."/>
            <person name="Bart R.S."/>
            <person name="Setter T.L."/>
            <person name="Gleadow R.M."/>
            <person name="Kulakow P."/>
            <person name="Ferguson M.E."/>
            <person name="Rounsley S."/>
            <person name="Rokhsar D.S."/>
        </authorList>
    </citation>
    <scope>NUCLEOTIDE SEQUENCE [LARGE SCALE GENOMIC DNA]</scope>
    <source>
        <strain evidence="2">cv. AM560-2</strain>
    </source>
</reference>
<evidence type="ECO:0000313" key="2">
    <source>
        <dbReference type="Proteomes" id="UP000091857"/>
    </source>
</evidence>
<evidence type="ECO:0000313" key="1">
    <source>
        <dbReference type="EMBL" id="KAG8635189.1"/>
    </source>
</evidence>
<comment type="caution">
    <text evidence="1">The sequence shown here is derived from an EMBL/GenBank/DDBJ whole genome shotgun (WGS) entry which is preliminary data.</text>
</comment>
<sequence>MKRIVRTFRLMGLIQKTQELDQFHPSPSLNFELFSSKKSQISSNKRKAANQSRLVSYISCEKNLKSQAATSSKLPQFSNCTPSHNLNIILRLICLTKEDAFH</sequence>
<proteinExistence type="predicted"/>
<gene>
    <name evidence="1" type="ORF">MANES_16G005201v8</name>
</gene>